<dbReference type="GO" id="GO:0003677">
    <property type="term" value="F:DNA binding"/>
    <property type="evidence" value="ECO:0007669"/>
    <property type="project" value="UniProtKB-KW"/>
</dbReference>
<protein>
    <submittedName>
        <fullName evidence="3">Unannotated protein</fullName>
    </submittedName>
</protein>
<dbReference type="InterPro" id="IPR001647">
    <property type="entry name" value="HTH_TetR"/>
</dbReference>
<proteinExistence type="predicted"/>
<dbReference type="InterPro" id="IPR009057">
    <property type="entry name" value="Homeodomain-like_sf"/>
</dbReference>
<dbReference type="PRINTS" id="PR00455">
    <property type="entry name" value="HTHTETR"/>
</dbReference>
<dbReference type="PROSITE" id="PS50977">
    <property type="entry name" value="HTH_TETR_2"/>
    <property type="match status" value="1"/>
</dbReference>
<gene>
    <name evidence="3" type="ORF">UFOPK1591_00855</name>
</gene>
<reference evidence="3" key="1">
    <citation type="submission" date="2020-05" db="EMBL/GenBank/DDBJ databases">
        <authorList>
            <person name="Chiriac C."/>
            <person name="Salcher M."/>
            <person name="Ghai R."/>
            <person name="Kavagutti S V."/>
        </authorList>
    </citation>
    <scope>NUCLEOTIDE SEQUENCE</scope>
</reference>
<feature type="domain" description="HTH tetR-type" evidence="2">
    <location>
        <begin position="6"/>
        <end position="66"/>
    </location>
</feature>
<accession>A0A6J6DIP0</accession>
<evidence type="ECO:0000313" key="3">
    <source>
        <dbReference type="EMBL" id="CAB4562925.1"/>
    </source>
</evidence>
<dbReference type="AlphaFoldDB" id="A0A6J6DIP0"/>
<sequence>MDPRIARTQQSLQDALLELCRTEGFPTLSVSMIADAAGVNRSTFYQHYADKETLLADALDRFAEQAQSQLEADIESMGESDPRTLINRYFTHVQENSSLYQTVLSSAGSPVIVARLSDRIIQLATYGLSQPGATSAGSLPVNVRAASLAGSFIGILREWINMEPLPPAEDATAWAWAAMNAPVGSVD</sequence>
<dbReference type="SUPFAM" id="SSF46689">
    <property type="entry name" value="Homeodomain-like"/>
    <property type="match status" value="1"/>
</dbReference>
<name>A0A6J6DIP0_9ZZZZ</name>
<dbReference type="EMBL" id="CAEZTD010000059">
    <property type="protein sequence ID" value="CAB4562925.1"/>
    <property type="molecule type" value="Genomic_DNA"/>
</dbReference>
<dbReference type="Pfam" id="PF00440">
    <property type="entry name" value="TetR_N"/>
    <property type="match status" value="1"/>
</dbReference>
<organism evidence="3">
    <name type="scientific">freshwater metagenome</name>
    <dbReference type="NCBI Taxonomy" id="449393"/>
    <lineage>
        <taxon>unclassified sequences</taxon>
        <taxon>metagenomes</taxon>
        <taxon>ecological metagenomes</taxon>
    </lineage>
</organism>
<dbReference type="Gene3D" id="1.10.357.10">
    <property type="entry name" value="Tetracycline Repressor, domain 2"/>
    <property type="match status" value="1"/>
</dbReference>
<evidence type="ECO:0000259" key="2">
    <source>
        <dbReference type="PROSITE" id="PS50977"/>
    </source>
</evidence>
<dbReference type="InterPro" id="IPR050624">
    <property type="entry name" value="HTH-type_Tx_Regulator"/>
</dbReference>
<keyword evidence="1" id="KW-0238">DNA-binding</keyword>
<evidence type="ECO:0000256" key="1">
    <source>
        <dbReference type="ARBA" id="ARBA00023125"/>
    </source>
</evidence>
<dbReference type="PANTHER" id="PTHR43479">
    <property type="entry name" value="ACREF/ENVCD OPERON REPRESSOR-RELATED"/>
    <property type="match status" value="1"/>
</dbReference>
<dbReference type="PANTHER" id="PTHR43479:SF11">
    <property type="entry name" value="ACREF_ENVCD OPERON REPRESSOR-RELATED"/>
    <property type="match status" value="1"/>
</dbReference>